<dbReference type="Pfam" id="PF00271">
    <property type="entry name" value="Helicase_C"/>
    <property type="match status" value="1"/>
</dbReference>
<comment type="caution">
    <text evidence="9">The sequence shown here is derived from an EMBL/GenBank/DDBJ whole genome shotgun (WGS) entry which is preliminary data.</text>
</comment>
<keyword evidence="10" id="KW-1185">Reference proteome</keyword>
<dbReference type="InterPro" id="IPR022698">
    <property type="entry name" value="OrsD"/>
</dbReference>
<dbReference type="EMBL" id="LUEZ02000014">
    <property type="protein sequence ID" value="RDB27640.1"/>
    <property type="molecule type" value="Genomic_DNA"/>
</dbReference>
<evidence type="ECO:0000256" key="2">
    <source>
        <dbReference type="ARBA" id="ARBA00022741"/>
    </source>
</evidence>
<dbReference type="GO" id="GO:0005694">
    <property type="term" value="C:chromosome"/>
    <property type="evidence" value="ECO:0007669"/>
    <property type="project" value="TreeGrafter"/>
</dbReference>
<feature type="compositionally biased region" description="Basic and acidic residues" evidence="6">
    <location>
        <begin position="16"/>
        <end position="45"/>
    </location>
</feature>
<feature type="compositionally biased region" description="Basic and acidic residues" evidence="6">
    <location>
        <begin position="859"/>
        <end position="868"/>
    </location>
</feature>
<keyword evidence="3" id="KW-0067">ATP-binding</keyword>
<reference evidence="9" key="1">
    <citation type="submission" date="2018-04" db="EMBL/GenBank/DDBJ databases">
        <title>Whole genome sequencing of Hypsizygus marmoreus.</title>
        <authorList>
            <person name="Choi I.-G."/>
            <person name="Min B."/>
            <person name="Kim J.-G."/>
            <person name="Kim S."/>
            <person name="Oh Y.-L."/>
            <person name="Kong W.-S."/>
            <person name="Park H."/>
            <person name="Jeong J."/>
            <person name="Song E.-S."/>
        </authorList>
    </citation>
    <scope>NUCLEOTIDE SEQUENCE [LARGE SCALE GENOMIC DNA]</scope>
    <source>
        <strain evidence="9">51987-8</strain>
    </source>
</reference>
<dbReference type="PROSITE" id="PS51192">
    <property type="entry name" value="HELICASE_ATP_BIND_1"/>
    <property type="match status" value="1"/>
</dbReference>
<feature type="region of interest" description="Disordered" evidence="6">
    <location>
        <begin position="1821"/>
        <end position="1842"/>
    </location>
</feature>
<accession>A0A369K2A4</accession>
<dbReference type="InterPro" id="IPR001650">
    <property type="entry name" value="Helicase_C-like"/>
</dbReference>
<dbReference type="InterPro" id="IPR014001">
    <property type="entry name" value="Helicase_ATP-bd"/>
</dbReference>
<feature type="compositionally biased region" description="Pro residues" evidence="6">
    <location>
        <begin position="1825"/>
        <end position="1841"/>
    </location>
</feature>
<dbReference type="EC" id="5.6.2.4" evidence="5"/>
<proteinExistence type="inferred from homology"/>
<keyword evidence="9" id="KW-0347">Helicase</keyword>
<keyword evidence="2" id="KW-0547">Nucleotide-binding</keyword>
<dbReference type="GO" id="GO:0005634">
    <property type="term" value="C:nucleus"/>
    <property type="evidence" value="ECO:0007669"/>
    <property type="project" value="TreeGrafter"/>
</dbReference>
<dbReference type="Proteomes" id="UP000076154">
    <property type="component" value="Unassembled WGS sequence"/>
</dbReference>
<feature type="compositionally biased region" description="Polar residues" evidence="6">
    <location>
        <begin position="1"/>
        <end position="13"/>
    </location>
</feature>
<evidence type="ECO:0000313" key="10">
    <source>
        <dbReference type="Proteomes" id="UP000076154"/>
    </source>
</evidence>
<evidence type="ECO:0000259" key="8">
    <source>
        <dbReference type="PROSITE" id="PS51194"/>
    </source>
</evidence>
<dbReference type="GO" id="GO:0003676">
    <property type="term" value="F:nucleic acid binding"/>
    <property type="evidence" value="ECO:0007669"/>
    <property type="project" value="InterPro"/>
</dbReference>
<dbReference type="Pfam" id="PF00270">
    <property type="entry name" value="DEAD"/>
    <property type="match status" value="1"/>
</dbReference>
<dbReference type="Pfam" id="PF12013">
    <property type="entry name" value="OrsD"/>
    <property type="match status" value="1"/>
</dbReference>
<feature type="compositionally biased region" description="Polar residues" evidence="6">
    <location>
        <begin position="893"/>
        <end position="903"/>
    </location>
</feature>
<gene>
    <name evidence="9" type="primary">tlh1</name>
    <name evidence="9" type="ORF">Hypma_003145</name>
</gene>
<dbReference type="SMART" id="SM00490">
    <property type="entry name" value="HELICc"/>
    <property type="match status" value="1"/>
</dbReference>
<dbReference type="SMART" id="SM00487">
    <property type="entry name" value="DEXDc"/>
    <property type="match status" value="1"/>
</dbReference>
<evidence type="ECO:0000256" key="1">
    <source>
        <dbReference type="ARBA" id="ARBA00005446"/>
    </source>
</evidence>
<dbReference type="InterPro" id="IPR027417">
    <property type="entry name" value="P-loop_NTPase"/>
</dbReference>
<evidence type="ECO:0000256" key="4">
    <source>
        <dbReference type="ARBA" id="ARBA00034617"/>
    </source>
</evidence>
<feature type="region of interest" description="Disordered" evidence="6">
    <location>
        <begin position="845"/>
        <end position="925"/>
    </location>
</feature>
<dbReference type="GO" id="GO:0043138">
    <property type="term" value="F:3'-5' DNA helicase activity"/>
    <property type="evidence" value="ECO:0007669"/>
    <property type="project" value="UniProtKB-EC"/>
</dbReference>
<name>A0A369K2A4_HYPMA</name>
<keyword evidence="9" id="KW-0378">Hydrolase</keyword>
<dbReference type="PANTHER" id="PTHR13710:SF145">
    <property type="entry name" value="ATP-DEPENDENT DNA HELICASE"/>
    <property type="match status" value="1"/>
</dbReference>
<evidence type="ECO:0000256" key="6">
    <source>
        <dbReference type="SAM" id="MobiDB-lite"/>
    </source>
</evidence>
<feature type="domain" description="Helicase C-terminal" evidence="8">
    <location>
        <begin position="2060"/>
        <end position="2225"/>
    </location>
</feature>
<dbReference type="InterPro" id="IPR011545">
    <property type="entry name" value="DEAD/DEAH_box_helicase_dom"/>
</dbReference>
<feature type="region of interest" description="Disordered" evidence="6">
    <location>
        <begin position="1"/>
        <end position="45"/>
    </location>
</feature>
<feature type="compositionally biased region" description="Acidic residues" evidence="6">
    <location>
        <begin position="869"/>
        <end position="879"/>
    </location>
</feature>
<dbReference type="PANTHER" id="PTHR13710">
    <property type="entry name" value="DNA HELICASE RECQ FAMILY MEMBER"/>
    <property type="match status" value="1"/>
</dbReference>
<dbReference type="InParanoid" id="A0A369K2A4"/>
<evidence type="ECO:0000256" key="3">
    <source>
        <dbReference type="ARBA" id="ARBA00022840"/>
    </source>
</evidence>
<dbReference type="OrthoDB" id="3151137at2759"/>
<dbReference type="Gene3D" id="3.40.50.300">
    <property type="entry name" value="P-loop containing nucleotide triphosphate hydrolases"/>
    <property type="match status" value="2"/>
</dbReference>
<dbReference type="PROSITE" id="PS51194">
    <property type="entry name" value="HELICASE_CTER"/>
    <property type="match status" value="1"/>
</dbReference>
<dbReference type="GO" id="GO:0005524">
    <property type="term" value="F:ATP binding"/>
    <property type="evidence" value="ECO:0007669"/>
    <property type="project" value="UniProtKB-KW"/>
</dbReference>
<feature type="domain" description="Helicase ATP-binding" evidence="7">
    <location>
        <begin position="1875"/>
        <end position="2036"/>
    </location>
</feature>
<protein>
    <recommendedName>
        <fullName evidence="5">DNA 3'-5' helicase</fullName>
        <ecNumber evidence="5">5.6.2.4</ecNumber>
    </recommendedName>
</protein>
<dbReference type="SUPFAM" id="SSF52540">
    <property type="entry name" value="P-loop containing nucleoside triphosphate hydrolases"/>
    <property type="match status" value="1"/>
</dbReference>
<organism evidence="9 10">
    <name type="scientific">Hypsizygus marmoreus</name>
    <name type="common">White beech mushroom</name>
    <name type="synonym">Agaricus marmoreus</name>
    <dbReference type="NCBI Taxonomy" id="39966"/>
    <lineage>
        <taxon>Eukaryota</taxon>
        <taxon>Fungi</taxon>
        <taxon>Dikarya</taxon>
        <taxon>Basidiomycota</taxon>
        <taxon>Agaricomycotina</taxon>
        <taxon>Agaricomycetes</taxon>
        <taxon>Agaricomycetidae</taxon>
        <taxon>Agaricales</taxon>
        <taxon>Tricholomatineae</taxon>
        <taxon>Lyophyllaceae</taxon>
        <taxon>Hypsizygus</taxon>
    </lineage>
</organism>
<evidence type="ECO:0000259" key="7">
    <source>
        <dbReference type="PROSITE" id="PS51192"/>
    </source>
</evidence>
<comment type="catalytic activity">
    <reaction evidence="4">
        <text>Couples ATP hydrolysis with the unwinding of duplex DNA by translocating in the 3'-5' direction.</text>
        <dbReference type="EC" id="5.6.2.4"/>
    </reaction>
</comment>
<evidence type="ECO:0000256" key="5">
    <source>
        <dbReference type="ARBA" id="ARBA00034808"/>
    </source>
</evidence>
<dbReference type="STRING" id="39966.A0A369K2A4"/>
<sequence length="2489" mass="279604">MSPPSVSTSTRPQNAAEKKAASVKHKSEISKNKAMAKQEDKAAKKQLKHEMAYNPSVEEGLDIHLEAHHLGRAMGCVVLPHLGGKGPLMVPAPMQRDVIPAQVHKLYDLGGKDKADKLLRSDPEHELIYLVSGKVLDLSSLTKSLEGPFSDVVFLDGAVTTKGEIVAGQHRGEVMKKVLSASLIELEKVVRKLANSPDKGELLSQRGQLTETLQSKGKWLISFYNSDTLKEDTKQGQSILLKLSTNNKHQEHPDTPSHHFKRVISCLMNCKHPDDYKTAYTLAASMGQADVKGLLLKGKDIIQLFCTLYKHPLFRQQDFQPAVLLDTKRVTWGFLEPFLKGGYQQIQYLASPLPLLEDGPDLYGRVAQQWQTSQFYKRELHALDSYFGQKSDIWKEGWTKYKTHLLRNVTVMCNSKGSALNNMVPLFCPLFMEDLMTMLALVEKPLSLICSWFVPGLLDSQSKRTKVSKDTTEETLKIKQSASDSLLHSLRYFQFQKEADINWPYSTVKEVGEYVPPKEELPAKELLNQGWFDIIDSIFDKRHMALIPEIQAVSDIMDKKLATRSTEDGKVDSETVDQFMKHLETWIAFSLTNCRAHYGTGFKKTDQTPRHCQNPPQQVKDRIGNMHNEEFSLVLKAMSWSTFNWVTGPKGNNNIPMRRRFCKNLLEEVRHHVEHRKTFIGHSPDLHALWKQLSQIIIDIPGLKHFRGWASFNAAPLVPQRELLFEDGLVPANHAKLEIQAWNGRTQKAFQQLVNVLSKKGIAGVPLSLEEDEDEDDVIYGLHPALEGPLVEFMKTVNAVSQTVQAIEHKDTSHELEFTEAYKEVDWDELPALKLTMATNTERDEYYSSLEEEEEEEGNGSKRPREDDGTGDTDQEEDEARPSKRPRRDSSSLTMPPCNQQQLEPDESEAVLPPDSEPETEPKSQELFHRLSGTSDLISNALLESMSLAINTDLNMLICLSCGTCQTSGSILDHLKTKHAHLGLTGEMKASVMQLIDAAEISNEYPEMAVSRQPITMFSGLPIQESFGCPHCGYAAGKKNVATHMRSKHAGMEGTVEANILTQVLNPGNSRILFRVVKPETDPRDTTSCIVDWEAFNWKDFAGNGDVPNARMISPWLLRTGWHTLVAPYDAGDLCKLVAMPGVEEFQDLQFHITAYFEKATELIDGTDNLVLQHINSADPSKNGINNTPLHKHHQHETSLKQYVIPVVRLVAGLLRKSTGFQFPMSATLRTALDSLTECLGPASLLVPETCLHTLFMALWKCNWQTTKDNRTPDPTLCFLALFTLRADGHFMAPKDVTGPIAKFCRAIQLAMVYEIHDLVDEAVVGHQMEALTAIAPFVREKELTTFDGLMSLQHYASAIAYQSMALPRIWWVDRENWHTMLYQGKQITYHQVHSVFRTLEDRVVNIWENKVMLVTDLRIEYGTISDNLLQTDAGYCFLDDGHNPFLAHKNDFGTAVLKTPALRDRFMVDVSGTFNVLACRQWLVDLATLEGLLMVSTEMKGGAPARGTELTSMLIRNSSHRIRNTMALGKYLSIIRQYDKTTNIAQGDRLIPHAIDAVDADILIQLHALVRPFAQFLASKVFPQDPSIVKMYAEMMFMDFGKPFTSEKLSKLMGEVTGGIIGWNVNISSWRHINIAWKRKLCQGFLDIAEGDASSTIHALQSGHSVASENRIYGLSPDALVGASEDVLHHFLDASTSWQRELKVVPGGLGMSYRQARMANFSSLVSRGLIKCRTTAAATSVASNNSGVVEMFKALQQQQTKTDERLDAILMELREMRNEVNELKKTTHTQVIPVPMDVDEEPLEYIDPEPLPFLQGMDVSKEMSPPPRMPEPEPVPPPPRSTASIMPDSMLAQLKHLYGSKAVWKIPEQRYAVEALVRLETDVIVALRTGLGKTAVAILPSMVENGYTVIIVPLIALMEDWIRRLTELGILFEHFKGAQSERLEGKANIILVSSDVAKYGHFQDCIADLNTRRPVLRQVVDEVHYYFADVTFRSHALDNAFMLRGFPTQIVLMSGTIPPEAITYLQKQFVLYKPTVIRSHSARAEISYVRETPKDNIHTMLEAFKDTQARAMAFQHWTSQDRYIIFVSYMEDGHKVAEQLGIEFYHASSSKYPITLEERQAIYHRWTSGQHVGLVASTALSAGNDYAHVRLTAHFGNPFDMVTFIQQTGRGGRDGEHAIALLYPKGSPYNIKDGDIDKRLGDLRGMEPMRQYTHLSKKKEFPLSCLRYQATKFVDGEGHTCFDFSDSMRMCSECNELRRTSSISYTYHVAAEQTDTQDIMPPSISDTSGLKRKLQDAFGPSIEEARKLTTDMISAKHAQLNIFRALFDLVGKGCGFCFAAGSNNPGDHFGSSCPMMSVQQRQAFSQFRKSITYPSNFNKSKPCYKCHICSMGEDALHPAFNVAGARANCPNPNLIPQLAFALHQLPALRTEAEAFFKPQASKHNWDSLANYAKWMVVPHKTYNTQGMAVARWYAETKLEGSSLTEASV</sequence>
<evidence type="ECO:0000313" key="9">
    <source>
        <dbReference type="EMBL" id="RDB27640.1"/>
    </source>
</evidence>
<comment type="similarity">
    <text evidence="1">Belongs to the helicase family. RecQ subfamily.</text>
</comment>